<dbReference type="RefSeq" id="XP_033457835.1">
    <property type="nucleotide sequence ID" value="XM_033601680.1"/>
</dbReference>
<evidence type="ECO:0000259" key="10">
    <source>
        <dbReference type="Pfam" id="PF03151"/>
    </source>
</evidence>
<evidence type="ECO:0000256" key="9">
    <source>
        <dbReference type="SAM" id="Phobius"/>
    </source>
</evidence>
<feature type="transmembrane region" description="Helical" evidence="9">
    <location>
        <begin position="111"/>
        <end position="133"/>
    </location>
</feature>
<keyword evidence="6 9" id="KW-1133">Transmembrane helix</keyword>
<feature type="transmembrane region" description="Helical" evidence="9">
    <location>
        <begin position="285"/>
        <end position="306"/>
    </location>
</feature>
<dbReference type="AlphaFoldDB" id="A0A6J3LZX0"/>
<keyword evidence="5 9" id="KW-0812">Transmembrane</keyword>
<feature type="transmembrane region" description="Helical" evidence="9">
    <location>
        <begin position="359"/>
        <end position="382"/>
    </location>
</feature>
<dbReference type="OrthoDB" id="6418713at2759"/>
<comment type="similarity">
    <text evidence="3">Belongs to the TPT transporter family. SLC35D subfamily.</text>
</comment>
<name>A0A6J3LZX0_9PEZI</name>
<dbReference type="PANTHER" id="PTHR11132">
    <property type="entry name" value="SOLUTE CARRIER FAMILY 35"/>
    <property type="match status" value="1"/>
</dbReference>
<accession>A0A6J3LZX0</accession>
<dbReference type="GO" id="GO:0005789">
    <property type="term" value="C:endoplasmic reticulum membrane"/>
    <property type="evidence" value="ECO:0007669"/>
    <property type="project" value="UniProtKB-SubCell"/>
</dbReference>
<dbReference type="SUPFAM" id="SSF103481">
    <property type="entry name" value="Multidrug resistance efflux transporter EmrE"/>
    <property type="match status" value="1"/>
</dbReference>
<reference evidence="12" key="2">
    <citation type="submission" date="2020-04" db="EMBL/GenBank/DDBJ databases">
        <authorList>
            <consortium name="NCBI Genome Project"/>
        </authorList>
    </citation>
    <scope>NUCLEOTIDE SEQUENCE</scope>
    <source>
        <strain evidence="12">CBS 342.82</strain>
    </source>
</reference>
<proteinExistence type="inferred from homology"/>
<feature type="transmembrane region" description="Helical" evidence="9">
    <location>
        <begin position="255"/>
        <end position="278"/>
    </location>
</feature>
<dbReference type="GeneID" id="54359480"/>
<feature type="compositionally biased region" description="Basic and acidic residues" evidence="8">
    <location>
        <begin position="1"/>
        <end position="16"/>
    </location>
</feature>
<sequence>MSDKERQSGEEKRVEEPVLPVVNPELEHKPEPPKPTGLHPAFYIATWISFSSSVIIFNKWILDTAGFRYPIILTTWHLLFATIMTQILARFTHVLDSRKKVPMTGRVYLRAIVPIGLMFSLSLICGNLTYLYLSVSFIQMLKATMPVAVLLISWTLGTAAPNLRKLGNVSLIVVGVMIASYGEIKFVVTGVLFQFGGIVFEATRLVLMEKLLNSPEFKMDPLVSLYYFAPICAVMNLAVALVLEVPRLSLADIQNVGYFVLLANAMVAFGLNVSVVFLIGKTSSLVMTLSGVLKDILLVCASMLIFGDPVSGIQAVGYSVALAGLVYYKLGGEKLREYGAAGVRAWGEFGATRPASRRLVVIGATFLFIILVLGSASSFGVVPEQYDPVKTAGKHLGISGAQ</sequence>
<feature type="transmembrane region" description="Helical" evidence="9">
    <location>
        <begin position="145"/>
        <end position="163"/>
    </location>
</feature>
<evidence type="ECO:0000256" key="2">
    <source>
        <dbReference type="ARBA" id="ARBA00004477"/>
    </source>
</evidence>
<evidence type="ECO:0000256" key="6">
    <source>
        <dbReference type="ARBA" id="ARBA00022989"/>
    </source>
</evidence>
<organism evidence="12">
    <name type="scientific">Dissoconium aciculare CBS 342.82</name>
    <dbReference type="NCBI Taxonomy" id="1314786"/>
    <lineage>
        <taxon>Eukaryota</taxon>
        <taxon>Fungi</taxon>
        <taxon>Dikarya</taxon>
        <taxon>Ascomycota</taxon>
        <taxon>Pezizomycotina</taxon>
        <taxon>Dothideomycetes</taxon>
        <taxon>Dothideomycetidae</taxon>
        <taxon>Mycosphaerellales</taxon>
        <taxon>Dissoconiaceae</taxon>
        <taxon>Dissoconium</taxon>
    </lineage>
</organism>
<comment type="function">
    <text evidence="1">Involved in the import of GDP-mannose from the cytoplasm into the Golgi lumen.</text>
</comment>
<evidence type="ECO:0000256" key="3">
    <source>
        <dbReference type="ARBA" id="ARBA00010425"/>
    </source>
</evidence>
<evidence type="ECO:0000256" key="1">
    <source>
        <dbReference type="ARBA" id="ARBA00003420"/>
    </source>
</evidence>
<feature type="transmembrane region" description="Helical" evidence="9">
    <location>
        <begin position="169"/>
        <end position="200"/>
    </location>
</feature>
<evidence type="ECO:0000256" key="7">
    <source>
        <dbReference type="ARBA" id="ARBA00023136"/>
    </source>
</evidence>
<keyword evidence="7 9" id="KW-0472">Membrane</keyword>
<comment type="subunit">
    <text evidence="4">Homooligomer.</text>
</comment>
<evidence type="ECO:0000313" key="11">
    <source>
        <dbReference type="Proteomes" id="UP000504637"/>
    </source>
</evidence>
<reference evidence="12" key="1">
    <citation type="submission" date="2020-01" db="EMBL/GenBank/DDBJ databases">
        <authorList>
            <consortium name="DOE Joint Genome Institute"/>
            <person name="Haridas S."/>
            <person name="Albert R."/>
            <person name="Binder M."/>
            <person name="Bloem J."/>
            <person name="Labutti K."/>
            <person name="Salamov A."/>
            <person name="Andreopoulos B."/>
            <person name="Baker S.E."/>
            <person name="Barry K."/>
            <person name="Bills G."/>
            <person name="Bluhm B.H."/>
            <person name="Cannon C."/>
            <person name="Castanera R."/>
            <person name="Culley D.E."/>
            <person name="Daum C."/>
            <person name="Ezra D."/>
            <person name="Gonzalez J.B."/>
            <person name="Henrissat B."/>
            <person name="Kuo A."/>
            <person name="Liang C."/>
            <person name="Lipzen A."/>
            <person name="Lutzoni F."/>
            <person name="Magnuson J."/>
            <person name="Mondo S."/>
            <person name="Nolan M."/>
            <person name="Ohm R."/>
            <person name="Pangilinan J."/>
            <person name="Park H.-J."/>
            <person name="Ramirez L."/>
            <person name="Alfaro M."/>
            <person name="Sun H."/>
            <person name="Tritt A."/>
            <person name="Yoshinaga Y."/>
            <person name="Zwiers L.-H."/>
            <person name="Turgeon B.G."/>
            <person name="Goodwin S.B."/>
            <person name="Spatafora J.W."/>
            <person name="Crous P.W."/>
            <person name="Grigoriev I.V."/>
        </authorList>
    </citation>
    <scope>NUCLEOTIDE SEQUENCE</scope>
    <source>
        <strain evidence="12">CBS 342.82</strain>
    </source>
</reference>
<reference evidence="12" key="3">
    <citation type="submission" date="2025-08" db="UniProtKB">
        <authorList>
            <consortium name="RefSeq"/>
        </authorList>
    </citation>
    <scope>IDENTIFICATION</scope>
    <source>
        <strain evidence="12">CBS 342.82</strain>
    </source>
</reference>
<evidence type="ECO:0000313" key="12">
    <source>
        <dbReference type="RefSeq" id="XP_033457835.1"/>
    </source>
</evidence>
<dbReference type="InterPro" id="IPR004853">
    <property type="entry name" value="Sugar_P_trans_dom"/>
</dbReference>
<dbReference type="InterPro" id="IPR037185">
    <property type="entry name" value="EmrE-like"/>
</dbReference>
<feature type="region of interest" description="Disordered" evidence="8">
    <location>
        <begin position="1"/>
        <end position="33"/>
    </location>
</feature>
<gene>
    <name evidence="12" type="ORF">K489DRAFT_323178</name>
</gene>
<feature type="transmembrane region" description="Helical" evidence="9">
    <location>
        <begin position="312"/>
        <end position="330"/>
    </location>
</feature>
<evidence type="ECO:0000256" key="5">
    <source>
        <dbReference type="ARBA" id="ARBA00022692"/>
    </source>
</evidence>
<evidence type="ECO:0000256" key="8">
    <source>
        <dbReference type="SAM" id="MobiDB-lite"/>
    </source>
</evidence>
<protein>
    <submittedName>
        <fullName evidence="12">TPT-domain-containing protein</fullName>
    </submittedName>
</protein>
<feature type="transmembrane region" description="Helical" evidence="9">
    <location>
        <begin position="221"/>
        <end position="243"/>
    </location>
</feature>
<feature type="domain" description="Sugar phosphate transporter" evidence="10">
    <location>
        <begin position="41"/>
        <end position="328"/>
    </location>
</feature>
<comment type="subcellular location">
    <subcellularLocation>
        <location evidence="2">Endoplasmic reticulum membrane</location>
        <topology evidence="2">Multi-pass membrane protein</topology>
    </subcellularLocation>
</comment>
<dbReference type="Pfam" id="PF03151">
    <property type="entry name" value="TPT"/>
    <property type="match status" value="1"/>
</dbReference>
<feature type="transmembrane region" description="Helical" evidence="9">
    <location>
        <begin position="69"/>
        <end position="91"/>
    </location>
</feature>
<dbReference type="InterPro" id="IPR050186">
    <property type="entry name" value="TPT_transporter"/>
</dbReference>
<feature type="transmembrane region" description="Helical" evidence="9">
    <location>
        <begin position="41"/>
        <end position="62"/>
    </location>
</feature>
<keyword evidence="11" id="KW-1185">Reference proteome</keyword>
<evidence type="ECO:0000256" key="4">
    <source>
        <dbReference type="ARBA" id="ARBA00011182"/>
    </source>
</evidence>
<dbReference type="Proteomes" id="UP000504637">
    <property type="component" value="Unplaced"/>
</dbReference>